<feature type="region of interest" description="Disordered" evidence="1">
    <location>
        <begin position="680"/>
        <end position="700"/>
    </location>
</feature>
<dbReference type="PROSITE" id="PS50105">
    <property type="entry name" value="SAM_DOMAIN"/>
    <property type="match status" value="1"/>
</dbReference>
<feature type="compositionally biased region" description="Basic and acidic residues" evidence="1">
    <location>
        <begin position="291"/>
        <end position="306"/>
    </location>
</feature>
<proteinExistence type="predicted"/>
<feature type="domain" description="SAM" evidence="2">
    <location>
        <begin position="735"/>
        <end position="798"/>
    </location>
</feature>
<feature type="compositionally biased region" description="Polar residues" evidence="1">
    <location>
        <begin position="270"/>
        <end position="281"/>
    </location>
</feature>
<dbReference type="InterPro" id="IPR001660">
    <property type="entry name" value="SAM"/>
</dbReference>
<evidence type="ECO:0000313" key="4">
    <source>
        <dbReference type="Proteomes" id="UP001235939"/>
    </source>
</evidence>
<evidence type="ECO:0000313" key="3">
    <source>
        <dbReference type="EMBL" id="UYV71582.1"/>
    </source>
</evidence>
<feature type="region of interest" description="Disordered" evidence="1">
    <location>
        <begin position="1"/>
        <end position="21"/>
    </location>
</feature>
<feature type="region of interest" description="Disordered" evidence="1">
    <location>
        <begin position="37"/>
        <end position="112"/>
    </location>
</feature>
<feature type="compositionally biased region" description="Polar residues" evidence="1">
    <location>
        <begin position="681"/>
        <end position="697"/>
    </location>
</feature>
<dbReference type="SUPFAM" id="SSF47769">
    <property type="entry name" value="SAM/Pointed domain"/>
    <property type="match status" value="1"/>
</dbReference>
<dbReference type="Gene3D" id="1.10.150.50">
    <property type="entry name" value="Transcription Factor, Ets-1"/>
    <property type="match status" value="1"/>
</dbReference>
<feature type="region of interest" description="Disordered" evidence="1">
    <location>
        <begin position="189"/>
        <end position="210"/>
    </location>
</feature>
<protein>
    <recommendedName>
        <fullName evidence="2">SAM domain-containing protein</fullName>
    </recommendedName>
</protein>
<feature type="region of interest" description="Disordered" evidence="1">
    <location>
        <begin position="397"/>
        <end position="482"/>
    </location>
</feature>
<feature type="compositionally biased region" description="Polar residues" evidence="1">
    <location>
        <begin position="50"/>
        <end position="68"/>
    </location>
</feature>
<dbReference type="PANTHER" id="PTHR24135:SF28">
    <property type="entry name" value="LD13733P"/>
    <property type="match status" value="1"/>
</dbReference>
<dbReference type="Pfam" id="PF00536">
    <property type="entry name" value="SAM_1"/>
    <property type="match status" value="1"/>
</dbReference>
<gene>
    <name evidence="3" type="ORF">LAZ67_8003743</name>
</gene>
<feature type="compositionally biased region" description="Basic and acidic residues" evidence="1">
    <location>
        <begin position="37"/>
        <end position="49"/>
    </location>
</feature>
<feature type="region of interest" description="Disordered" evidence="1">
    <location>
        <begin position="138"/>
        <end position="162"/>
    </location>
</feature>
<accession>A0ABY6KUK9</accession>
<feature type="region of interest" description="Disordered" evidence="1">
    <location>
        <begin position="254"/>
        <end position="368"/>
    </location>
</feature>
<feature type="compositionally biased region" description="Basic and acidic residues" evidence="1">
    <location>
        <begin position="402"/>
        <end position="418"/>
    </location>
</feature>
<dbReference type="SMART" id="SM00454">
    <property type="entry name" value="SAM"/>
    <property type="match status" value="1"/>
</dbReference>
<evidence type="ECO:0000259" key="2">
    <source>
        <dbReference type="PROSITE" id="PS50105"/>
    </source>
</evidence>
<organism evidence="3 4">
    <name type="scientific">Cordylochernes scorpioides</name>
    <dbReference type="NCBI Taxonomy" id="51811"/>
    <lineage>
        <taxon>Eukaryota</taxon>
        <taxon>Metazoa</taxon>
        <taxon>Ecdysozoa</taxon>
        <taxon>Arthropoda</taxon>
        <taxon>Chelicerata</taxon>
        <taxon>Arachnida</taxon>
        <taxon>Pseudoscorpiones</taxon>
        <taxon>Cheliferoidea</taxon>
        <taxon>Chernetidae</taxon>
        <taxon>Cordylochernes</taxon>
    </lineage>
</organism>
<feature type="compositionally biased region" description="Pro residues" evidence="1">
    <location>
        <begin position="194"/>
        <end position="206"/>
    </location>
</feature>
<feature type="region of interest" description="Disordered" evidence="1">
    <location>
        <begin position="560"/>
        <end position="585"/>
    </location>
</feature>
<dbReference type="PANTHER" id="PTHR24135">
    <property type="entry name" value="SH3 AND MULTIPLE ANKYRIN REPEAT DOMAINS PROTEIN"/>
    <property type="match status" value="1"/>
</dbReference>
<dbReference type="InterPro" id="IPR013761">
    <property type="entry name" value="SAM/pointed_sf"/>
</dbReference>
<keyword evidence="4" id="KW-1185">Reference proteome</keyword>
<feature type="compositionally biased region" description="Acidic residues" evidence="1">
    <location>
        <begin position="343"/>
        <end position="353"/>
    </location>
</feature>
<dbReference type="EMBL" id="CP092870">
    <property type="protein sequence ID" value="UYV71582.1"/>
    <property type="molecule type" value="Genomic_DNA"/>
</dbReference>
<name>A0ABY6KUK9_9ARAC</name>
<reference evidence="3 4" key="1">
    <citation type="submission" date="2022-01" db="EMBL/GenBank/DDBJ databases">
        <title>A chromosomal length assembly of Cordylochernes scorpioides.</title>
        <authorList>
            <person name="Zeh D."/>
            <person name="Zeh J."/>
        </authorList>
    </citation>
    <scope>NUCLEOTIDE SEQUENCE [LARGE SCALE GENOMIC DNA]</scope>
    <source>
        <strain evidence="3">IN4F17</strain>
        <tissue evidence="3">Whole Body</tissue>
    </source>
</reference>
<dbReference type="InterPro" id="IPR051569">
    <property type="entry name" value="SHANK"/>
</dbReference>
<sequence length="802" mass="88622">MCAAPAPPKRDPRTTLTVGRTRARSMVAGLAEIEALDRTLNDYDSEGRSTKSSSVESISARTAPNSEDGSTKVASIRSRPSSRRLTPQELEAFFDRQEGKPPSRPPRVFGSVAAMKRSKASRVAKVASFVRQLHKNFHSTPDLNAPDGGDGQGQRCYSQEDLPNSRHSWAFPSWRALDDKIYAQTMPVKKRASCPPPTHPPPPPPVGQMIKVDVSKASDDYANLQILQEENSVMSSFRPGDSAKLYASPESIVSVAHHSPRSRSVPPPVTTHNSETETSGDSGVANLIRSRQRESTDSGHASDKGTLKKSKAPVYTPQFERSDSDSPARRPQYRNPEPFIPEPDYESSEDDDLPLDHSSSLSTFGKTDSVIEIMPSTEAAKPSQTEIDEQIEALSEAQKACQEAKERLRHAKVEKATESKATQSEIESPIKARPPPPPPQEEPPRSEEPIEPPPPPPPPSHKEASQQTVKTDPRAIIDLKSKENIQQIVFRTKELEKKGPVRDHSPTMRSRRKKDGLRIALTGAQIKLGSNSEGANLPLRIPPNCPKSYFQDEMERYENSSSGVSSDLEGDRACQNGRMEPGMWSRRNRTLPKHMYQATPLVNASKERASPRRAVRVQVDTVGRAGINEVDVLTQLVPPPPEFSEAIAPPPGFSDDSPPPSLRLQSADAMRYMYSKDFQHPRTSTLQPSRVTSSASPSGKIYPEYASTSTMTSHRGALKSSGQQKSFRLKALHMWTEKDVCDWLESLYLPEYRGRFAEAGITGPKLARMDNNDLVGLGVRQVGHRINMERSLRRYLTASTAH</sequence>
<dbReference type="Proteomes" id="UP001235939">
    <property type="component" value="Chromosome 08"/>
</dbReference>
<feature type="compositionally biased region" description="Basic and acidic residues" evidence="1">
    <location>
        <begin position="471"/>
        <end position="482"/>
    </location>
</feature>
<evidence type="ECO:0000256" key="1">
    <source>
        <dbReference type="SAM" id="MobiDB-lite"/>
    </source>
</evidence>
<feature type="compositionally biased region" description="Pro residues" evidence="1">
    <location>
        <begin position="432"/>
        <end position="441"/>
    </location>
</feature>